<organism evidence="1">
    <name type="scientific">marine sediment metagenome</name>
    <dbReference type="NCBI Taxonomy" id="412755"/>
    <lineage>
        <taxon>unclassified sequences</taxon>
        <taxon>metagenomes</taxon>
        <taxon>ecological metagenomes</taxon>
    </lineage>
</organism>
<proteinExistence type="predicted"/>
<gene>
    <name evidence="1" type="ORF">LCGC14_1197090</name>
</gene>
<comment type="caution">
    <text evidence="1">The sequence shown here is derived from an EMBL/GenBank/DDBJ whole genome shotgun (WGS) entry which is preliminary data.</text>
</comment>
<protein>
    <recommendedName>
        <fullName evidence="2">Phage major capsid protein</fullName>
    </recommendedName>
</protein>
<dbReference type="EMBL" id="LAZR01006121">
    <property type="protein sequence ID" value="KKM94567.1"/>
    <property type="molecule type" value="Genomic_DNA"/>
</dbReference>
<accession>A0A0F9PMX4</accession>
<evidence type="ECO:0008006" key="2">
    <source>
        <dbReference type="Google" id="ProtNLM"/>
    </source>
</evidence>
<reference evidence="1" key="1">
    <citation type="journal article" date="2015" name="Nature">
        <title>Complex archaea that bridge the gap between prokaryotes and eukaryotes.</title>
        <authorList>
            <person name="Spang A."/>
            <person name="Saw J.H."/>
            <person name="Jorgensen S.L."/>
            <person name="Zaremba-Niedzwiedzka K."/>
            <person name="Martijn J."/>
            <person name="Lind A.E."/>
            <person name="van Eijk R."/>
            <person name="Schleper C."/>
            <person name="Guy L."/>
            <person name="Ettema T.J."/>
        </authorList>
    </citation>
    <scope>NUCLEOTIDE SEQUENCE</scope>
</reference>
<name>A0A0F9PMX4_9ZZZZ</name>
<sequence>IEKFKLGQGEKSVTVPKVGQMTALDLTDGVDIGGNEDIGMTSTSLTVAEIGLKTILTDRLVMQENEDVHKIVGRQMGEAIARKKDNDVIALFSGFSASALGGSGKAFELGNVLEYIAHAKLNKFPAPVYIVQNPAVTMALASSLWGYANAAGGSGANALPSGMNEKLLRDYFEFRVGQVAIFQDGNIAVSGSDYTGCVFSREAMAHLESVAMNTERQRDASLRATELITTAAFGVFELDDNYGVSVVNSGVVTGAN</sequence>
<dbReference type="Pfam" id="PF25209">
    <property type="entry name" value="Phage_capsid_4"/>
    <property type="match status" value="1"/>
</dbReference>
<dbReference type="AlphaFoldDB" id="A0A0F9PMX4"/>
<feature type="non-terminal residue" evidence="1">
    <location>
        <position position="1"/>
    </location>
</feature>
<evidence type="ECO:0000313" key="1">
    <source>
        <dbReference type="EMBL" id="KKM94567.1"/>
    </source>
</evidence>